<evidence type="ECO:0000256" key="6">
    <source>
        <dbReference type="ARBA" id="ARBA00023136"/>
    </source>
</evidence>
<dbReference type="Pfam" id="PF00528">
    <property type="entry name" value="BPD_transp_1"/>
    <property type="match status" value="1"/>
</dbReference>
<evidence type="ECO:0000256" key="7">
    <source>
        <dbReference type="RuleBase" id="RU363032"/>
    </source>
</evidence>
<proteinExistence type="inferred from homology"/>
<evidence type="ECO:0000256" key="3">
    <source>
        <dbReference type="ARBA" id="ARBA00022475"/>
    </source>
</evidence>
<evidence type="ECO:0000256" key="1">
    <source>
        <dbReference type="ARBA" id="ARBA00004651"/>
    </source>
</evidence>
<keyword evidence="4 7" id="KW-0812">Transmembrane</keyword>
<dbReference type="InterPro" id="IPR035906">
    <property type="entry name" value="MetI-like_sf"/>
</dbReference>
<protein>
    <submittedName>
        <fullName evidence="9">Phosphonate ABC transporter, permease protein PhnE</fullName>
    </submittedName>
</protein>
<dbReference type="GO" id="GO:0015416">
    <property type="term" value="F:ABC-type phosphonate transporter activity"/>
    <property type="evidence" value="ECO:0007669"/>
    <property type="project" value="InterPro"/>
</dbReference>
<dbReference type="AlphaFoldDB" id="A0AA96RBV4"/>
<feature type="transmembrane region" description="Helical" evidence="7">
    <location>
        <begin position="163"/>
        <end position="185"/>
    </location>
</feature>
<dbReference type="NCBIfam" id="TIGR01097">
    <property type="entry name" value="PhnE"/>
    <property type="match status" value="1"/>
</dbReference>
<dbReference type="GO" id="GO:0005886">
    <property type="term" value="C:plasma membrane"/>
    <property type="evidence" value="ECO:0007669"/>
    <property type="project" value="UniProtKB-SubCell"/>
</dbReference>
<dbReference type="EMBL" id="CP130318">
    <property type="protein sequence ID" value="WNQ09820.1"/>
    <property type="molecule type" value="Genomic_DNA"/>
</dbReference>
<keyword evidence="2 7" id="KW-0813">Transport</keyword>
<dbReference type="Gene3D" id="1.10.3720.10">
    <property type="entry name" value="MetI-like"/>
    <property type="match status" value="1"/>
</dbReference>
<dbReference type="SUPFAM" id="SSF161098">
    <property type="entry name" value="MetI-like"/>
    <property type="match status" value="1"/>
</dbReference>
<feature type="transmembrane region" description="Helical" evidence="7">
    <location>
        <begin position="191"/>
        <end position="211"/>
    </location>
</feature>
<feature type="transmembrane region" description="Helical" evidence="7">
    <location>
        <begin position="223"/>
        <end position="243"/>
    </location>
</feature>
<feature type="transmembrane region" description="Helical" evidence="7">
    <location>
        <begin position="63"/>
        <end position="83"/>
    </location>
</feature>
<feature type="domain" description="ABC transmembrane type-1" evidence="8">
    <location>
        <begin position="57"/>
        <end position="240"/>
    </location>
</feature>
<dbReference type="InterPro" id="IPR005769">
    <property type="entry name" value="PhnE/PtxC"/>
</dbReference>
<gene>
    <name evidence="9" type="primary">phnE</name>
    <name evidence="9" type="ORF">MJA45_19625</name>
</gene>
<comment type="subcellular location">
    <subcellularLocation>
        <location evidence="1 7">Cell membrane</location>
        <topology evidence="1 7">Multi-pass membrane protein</topology>
    </subcellularLocation>
</comment>
<reference evidence="9 10" key="1">
    <citation type="submission" date="2022-02" db="EMBL/GenBank/DDBJ databases">
        <title>Paenibacillus sp. MBLB1776 Whole Genome Shotgun Sequencing.</title>
        <authorList>
            <person name="Hwang C.Y."/>
            <person name="Cho E.-S."/>
            <person name="Seo M.-J."/>
        </authorList>
    </citation>
    <scope>NUCLEOTIDE SEQUENCE [LARGE SCALE GENOMIC DNA]</scope>
    <source>
        <strain evidence="9 10">MBLB1776</strain>
    </source>
</reference>
<keyword evidence="10" id="KW-1185">Reference proteome</keyword>
<keyword evidence="5 7" id="KW-1133">Transmembrane helix</keyword>
<dbReference type="KEGG" id="paun:MJA45_19625"/>
<keyword evidence="3" id="KW-1003">Cell membrane</keyword>
<evidence type="ECO:0000256" key="2">
    <source>
        <dbReference type="ARBA" id="ARBA00022448"/>
    </source>
</evidence>
<dbReference type="RefSeq" id="WP_315603594.1">
    <property type="nucleotide sequence ID" value="NZ_CP130318.1"/>
</dbReference>
<evidence type="ECO:0000256" key="5">
    <source>
        <dbReference type="ARBA" id="ARBA00022989"/>
    </source>
</evidence>
<dbReference type="PANTHER" id="PTHR30043">
    <property type="entry name" value="PHOSPHONATES TRANSPORT SYSTEM PERMEASE PROTEIN"/>
    <property type="match status" value="1"/>
</dbReference>
<dbReference type="InterPro" id="IPR000515">
    <property type="entry name" value="MetI-like"/>
</dbReference>
<dbReference type="PANTHER" id="PTHR30043:SF1">
    <property type="entry name" value="ABC TRANSPORT SYSTEM PERMEASE PROTEIN P69"/>
    <property type="match status" value="1"/>
</dbReference>
<evidence type="ECO:0000259" key="8">
    <source>
        <dbReference type="PROSITE" id="PS50928"/>
    </source>
</evidence>
<accession>A0AA96RBV4</accession>
<sequence>MKKWAGAAIVIALLLWSGAGVRFDFSLFKDIGNSFRFIRDNWFPLDTEDAGYAVGQMVLTLQIALFSTLIAVGIALPASFFAARNTTPFGGIYHGIRAVFNFLRSVPEIVMALVFIPTLGLGPMPAVLALIIHNIGVFGKMISELIESVDRGPQEAVQSAGGTRILVALYGIMPQIIPLVISQYFYRLEVAIRTCLILGVVGAGGLGQLLYNDFKMFAYQRVAFEVVLIMLLVTSVDYLGAYVRKRVN</sequence>
<dbReference type="PROSITE" id="PS50928">
    <property type="entry name" value="ABC_TM1"/>
    <property type="match status" value="1"/>
</dbReference>
<dbReference type="CDD" id="cd06261">
    <property type="entry name" value="TM_PBP2"/>
    <property type="match status" value="1"/>
</dbReference>
<organism evidence="9 10">
    <name type="scientific">Paenibacillus aurantius</name>
    <dbReference type="NCBI Taxonomy" id="2918900"/>
    <lineage>
        <taxon>Bacteria</taxon>
        <taxon>Bacillati</taxon>
        <taxon>Bacillota</taxon>
        <taxon>Bacilli</taxon>
        <taxon>Bacillales</taxon>
        <taxon>Paenibacillaceae</taxon>
        <taxon>Paenibacillus</taxon>
    </lineage>
</organism>
<keyword evidence="6 7" id="KW-0472">Membrane</keyword>
<evidence type="ECO:0000256" key="4">
    <source>
        <dbReference type="ARBA" id="ARBA00022692"/>
    </source>
</evidence>
<name>A0AA96RBV4_9BACL</name>
<evidence type="ECO:0000313" key="10">
    <source>
        <dbReference type="Proteomes" id="UP001305702"/>
    </source>
</evidence>
<dbReference type="Proteomes" id="UP001305702">
    <property type="component" value="Chromosome"/>
</dbReference>
<comment type="similarity">
    <text evidence="7">Belongs to the binding-protein-dependent transport system permease family.</text>
</comment>
<evidence type="ECO:0000313" key="9">
    <source>
        <dbReference type="EMBL" id="WNQ09820.1"/>
    </source>
</evidence>